<name>A0A2U1P9H8_ARTAN</name>
<evidence type="ECO:0000313" key="3">
    <source>
        <dbReference type="Proteomes" id="UP000245207"/>
    </source>
</evidence>
<protein>
    <submittedName>
        <fullName evidence="2">FAR1 DNA binding domain-containing protein</fullName>
    </submittedName>
</protein>
<keyword evidence="3" id="KW-1185">Reference proteome</keyword>
<dbReference type="Proteomes" id="UP000245207">
    <property type="component" value="Unassembled WGS sequence"/>
</dbReference>
<proteinExistence type="predicted"/>
<accession>A0A2U1P9H8</accession>
<evidence type="ECO:0000256" key="1">
    <source>
        <dbReference type="SAM" id="MobiDB-lite"/>
    </source>
</evidence>
<dbReference type="OrthoDB" id="1738432at2759"/>
<evidence type="ECO:0000313" key="2">
    <source>
        <dbReference type="EMBL" id="PWA82399.1"/>
    </source>
</evidence>
<organism evidence="2 3">
    <name type="scientific">Artemisia annua</name>
    <name type="common">Sweet wormwood</name>
    <dbReference type="NCBI Taxonomy" id="35608"/>
    <lineage>
        <taxon>Eukaryota</taxon>
        <taxon>Viridiplantae</taxon>
        <taxon>Streptophyta</taxon>
        <taxon>Embryophyta</taxon>
        <taxon>Tracheophyta</taxon>
        <taxon>Spermatophyta</taxon>
        <taxon>Magnoliopsida</taxon>
        <taxon>eudicotyledons</taxon>
        <taxon>Gunneridae</taxon>
        <taxon>Pentapetalae</taxon>
        <taxon>asterids</taxon>
        <taxon>campanulids</taxon>
        <taxon>Asterales</taxon>
        <taxon>Asteraceae</taxon>
        <taxon>Asteroideae</taxon>
        <taxon>Anthemideae</taxon>
        <taxon>Artemisiinae</taxon>
        <taxon>Artemisia</taxon>
    </lineage>
</organism>
<dbReference type="AlphaFoldDB" id="A0A2U1P9H8"/>
<reference evidence="2 3" key="1">
    <citation type="journal article" date="2018" name="Mol. Plant">
        <title>The genome of Artemisia annua provides insight into the evolution of Asteraceae family and artemisinin biosynthesis.</title>
        <authorList>
            <person name="Shen Q."/>
            <person name="Zhang L."/>
            <person name="Liao Z."/>
            <person name="Wang S."/>
            <person name="Yan T."/>
            <person name="Shi P."/>
            <person name="Liu M."/>
            <person name="Fu X."/>
            <person name="Pan Q."/>
            <person name="Wang Y."/>
            <person name="Lv Z."/>
            <person name="Lu X."/>
            <person name="Zhang F."/>
            <person name="Jiang W."/>
            <person name="Ma Y."/>
            <person name="Chen M."/>
            <person name="Hao X."/>
            <person name="Li L."/>
            <person name="Tang Y."/>
            <person name="Lv G."/>
            <person name="Zhou Y."/>
            <person name="Sun X."/>
            <person name="Brodelius P.E."/>
            <person name="Rose J.K.C."/>
            <person name="Tang K."/>
        </authorList>
    </citation>
    <scope>NUCLEOTIDE SEQUENCE [LARGE SCALE GENOMIC DNA]</scope>
    <source>
        <strain evidence="3">cv. Huhao1</strain>
        <tissue evidence="2">Leaf</tissue>
    </source>
</reference>
<gene>
    <name evidence="2" type="ORF">CTI12_AA178170</name>
</gene>
<feature type="compositionally biased region" description="Basic residues" evidence="1">
    <location>
        <begin position="136"/>
        <end position="145"/>
    </location>
</feature>
<feature type="compositionally biased region" description="Basic and acidic residues" evidence="1">
    <location>
        <begin position="88"/>
        <end position="105"/>
    </location>
</feature>
<feature type="region of interest" description="Disordered" evidence="1">
    <location>
        <begin position="70"/>
        <end position="106"/>
    </location>
</feature>
<comment type="caution">
    <text evidence="2">The sequence shown here is derived from an EMBL/GenBank/DDBJ whole genome shotgun (WGS) entry which is preliminary data.</text>
</comment>
<feature type="region of interest" description="Disordered" evidence="1">
    <location>
        <begin position="124"/>
        <end position="145"/>
    </location>
</feature>
<dbReference type="EMBL" id="PKPP01001477">
    <property type="protein sequence ID" value="PWA82399.1"/>
    <property type="molecule type" value="Genomic_DNA"/>
</dbReference>
<sequence>MGKNVEVERLTNEATSVVDECLFRLGDNVEKMGDFVEKLKKLKTEVEAEVPNHPSIETGDVIVEHYAISKPNEKTVNNPTKVGNKGNITEKEHNKRRKSEKEKALGVKKKQKKKCSFCGVKTNLHTNTTCPDNPNARRKPKPIVS</sequence>